<evidence type="ECO:0000256" key="1">
    <source>
        <dbReference type="SAM" id="Phobius"/>
    </source>
</evidence>
<keyword evidence="1" id="KW-1133">Transmembrane helix</keyword>
<evidence type="ECO:0000313" key="2">
    <source>
        <dbReference type="EMBL" id="OGY30019.1"/>
    </source>
</evidence>
<keyword evidence="1" id="KW-0472">Membrane</keyword>
<dbReference type="AlphaFoldDB" id="A0A1G1WQN6"/>
<accession>A0A1G1WQN6</accession>
<reference evidence="2 3" key="1">
    <citation type="journal article" date="2016" name="Nat. Commun.">
        <title>Thousands of microbial genomes shed light on interconnected biogeochemical processes in an aquifer system.</title>
        <authorList>
            <person name="Anantharaman K."/>
            <person name="Brown C.T."/>
            <person name="Hug L.A."/>
            <person name="Sharon I."/>
            <person name="Castelle C.J."/>
            <person name="Probst A.J."/>
            <person name="Thomas B.C."/>
            <person name="Singh A."/>
            <person name="Wilkins M.J."/>
            <person name="Karaoz U."/>
            <person name="Brodie E.L."/>
            <person name="Williams K.H."/>
            <person name="Hubbard S.S."/>
            <person name="Banfield J.F."/>
        </authorList>
    </citation>
    <scope>NUCLEOTIDE SEQUENCE [LARGE SCALE GENOMIC DNA]</scope>
</reference>
<name>A0A1G1WQN6_9BACT</name>
<sequence>MNTLRMHIWRVLLALTPLVELMVELIVSVKARFVSCVLLSYLSYHLFRDRILRVETFPTVLIIGLFGMVVLGIALIGYAFMVKKKFYSLSLVLLGIVFLEVILSFWFGSNLAGANMLGPSGDYIDTLVSGLVLGAFLYWPLNVLTLFPEM</sequence>
<feature type="transmembrane region" description="Helical" evidence="1">
    <location>
        <begin position="86"/>
        <end position="107"/>
    </location>
</feature>
<feature type="transmembrane region" description="Helical" evidence="1">
    <location>
        <begin position="127"/>
        <end position="147"/>
    </location>
</feature>
<evidence type="ECO:0000313" key="3">
    <source>
        <dbReference type="Proteomes" id="UP000177821"/>
    </source>
</evidence>
<keyword evidence="1" id="KW-0812">Transmembrane</keyword>
<dbReference type="Proteomes" id="UP000177821">
    <property type="component" value="Unassembled WGS sequence"/>
</dbReference>
<dbReference type="EMBL" id="MHCX01000010">
    <property type="protein sequence ID" value="OGY30019.1"/>
    <property type="molecule type" value="Genomic_DNA"/>
</dbReference>
<organism evidence="2 3">
    <name type="scientific">Candidatus Woykebacteria bacterium RIFCSPHIGHO2_02_FULL_43_16b</name>
    <dbReference type="NCBI Taxonomy" id="1802601"/>
    <lineage>
        <taxon>Bacteria</taxon>
        <taxon>Candidatus Woykeibacteriota</taxon>
    </lineage>
</organism>
<gene>
    <name evidence="2" type="ORF">A3J50_02975</name>
</gene>
<comment type="caution">
    <text evidence="2">The sequence shown here is derived from an EMBL/GenBank/DDBJ whole genome shotgun (WGS) entry which is preliminary data.</text>
</comment>
<feature type="transmembrane region" description="Helical" evidence="1">
    <location>
        <begin position="56"/>
        <end position="79"/>
    </location>
</feature>
<protein>
    <submittedName>
        <fullName evidence="2">Uncharacterized protein</fullName>
    </submittedName>
</protein>
<proteinExistence type="predicted"/>